<dbReference type="OrthoDB" id="69656at2759"/>
<organism evidence="3 4">
    <name type="scientific">Hondaea fermentalgiana</name>
    <dbReference type="NCBI Taxonomy" id="2315210"/>
    <lineage>
        <taxon>Eukaryota</taxon>
        <taxon>Sar</taxon>
        <taxon>Stramenopiles</taxon>
        <taxon>Bigyra</taxon>
        <taxon>Labyrinthulomycetes</taxon>
        <taxon>Thraustochytrida</taxon>
        <taxon>Thraustochytriidae</taxon>
        <taxon>Hondaea</taxon>
    </lineage>
</organism>
<proteinExistence type="predicted"/>
<dbReference type="InterPro" id="IPR045802">
    <property type="entry name" value="GRV2/DNAJC13_N"/>
</dbReference>
<evidence type="ECO:0000313" key="4">
    <source>
        <dbReference type="Proteomes" id="UP000241890"/>
    </source>
</evidence>
<feature type="domain" description="DnaJ homologue subfamily C GRV2/DNAJC13 N-terminal" evidence="2">
    <location>
        <begin position="339"/>
        <end position="853"/>
    </location>
</feature>
<dbReference type="GO" id="GO:0010008">
    <property type="term" value="C:endosome membrane"/>
    <property type="evidence" value="ECO:0007669"/>
    <property type="project" value="TreeGrafter"/>
</dbReference>
<gene>
    <name evidence="3" type="ORF">FCC1311_071962</name>
</gene>
<feature type="region of interest" description="Disordered" evidence="1">
    <location>
        <begin position="1841"/>
        <end position="1924"/>
    </location>
</feature>
<evidence type="ECO:0000256" key="1">
    <source>
        <dbReference type="SAM" id="MobiDB-lite"/>
    </source>
</evidence>
<feature type="region of interest" description="Disordered" evidence="1">
    <location>
        <begin position="83"/>
        <end position="113"/>
    </location>
</feature>
<dbReference type="GO" id="GO:0007032">
    <property type="term" value="P:endosome organization"/>
    <property type="evidence" value="ECO:0007669"/>
    <property type="project" value="InterPro"/>
</dbReference>
<dbReference type="InterPro" id="IPR011989">
    <property type="entry name" value="ARM-like"/>
</dbReference>
<accession>A0A2R5GK18</accession>
<dbReference type="PANTHER" id="PTHR36983:SF2">
    <property type="entry name" value="DNAJ HOMOLOG SUBFAMILY C MEMBER 13"/>
    <property type="match status" value="1"/>
</dbReference>
<protein>
    <submittedName>
        <fullName evidence="3">DnaJ-like subfamily C member 13</fullName>
    </submittedName>
</protein>
<dbReference type="Pfam" id="PF19432">
    <property type="entry name" value="RME-8_N"/>
    <property type="match status" value="2"/>
</dbReference>
<dbReference type="Gene3D" id="1.25.10.10">
    <property type="entry name" value="Leucine-rich Repeat Variant"/>
    <property type="match status" value="1"/>
</dbReference>
<dbReference type="EMBL" id="BEYU01000086">
    <property type="protein sequence ID" value="GBG30975.1"/>
    <property type="molecule type" value="Genomic_DNA"/>
</dbReference>
<dbReference type="GO" id="GO:2000641">
    <property type="term" value="P:regulation of early endosome to late endosome transport"/>
    <property type="evidence" value="ECO:0007669"/>
    <property type="project" value="InterPro"/>
</dbReference>
<name>A0A2R5GK18_9STRA</name>
<dbReference type="InterPro" id="IPR044978">
    <property type="entry name" value="GRV2/DNAJC13"/>
</dbReference>
<dbReference type="PANTHER" id="PTHR36983">
    <property type="entry name" value="DNAJ HOMOLOG SUBFAMILY C MEMBER 13"/>
    <property type="match status" value="1"/>
</dbReference>
<comment type="caution">
    <text evidence="3">The sequence shown here is derived from an EMBL/GenBank/DDBJ whole genome shotgun (WGS) entry which is preliminary data.</text>
</comment>
<feature type="domain" description="DnaJ homologue subfamily C GRV2/DNAJC13 N-terminal" evidence="2">
    <location>
        <begin position="18"/>
        <end position="296"/>
    </location>
</feature>
<dbReference type="Proteomes" id="UP000241890">
    <property type="component" value="Unassembled WGS sequence"/>
</dbReference>
<dbReference type="InParanoid" id="A0A2R5GK18"/>
<dbReference type="InterPro" id="IPR016024">
    <property type="entry name" value="ARM-type_fold"/>
</dbReference>
<reference evidence="3 4" key="1">
    <citation type="submission" date="2017-12" db="EMBL/GenBank/DDBJ databases">
        <title>Sequencing, de novo assembly and annotation of complete genome of a new Thraustochytrid species, strain FCC1311.</title>
        <authorList>
            <person name="Sedici K."/>
            <person name="Godart F."/>
            <person name="Aiese Cigliano R."/>
            <person name="Sanseverino W."/>
            <person name="Barakat M."/>
            <person name="Ortet P."/>
            <person name="Marechal E."/>
            <person name="Cagnac O."/>
            <person name="Amato A."/>
        </authorList>
    </citation>
    <scope>NUCLEOTIDE SEQUENCE [LARGE SCALE GENOMIC DNA]</scope>
</reference>
<evidence type="ECO:0000313" key="3">
    <source>
        <dbReference type="EMBL" id="GBG30975.1"/>
    </source>
</evidence>
<evidence type="ECO:0000259" key="2">
    <source>
        <dbReference type="Pfam" id="PF19432"/>
    </source>
</evidence>
<sequence>MASKDGVPGPVTHRYVSVKQHKLRGEYLRVFEVGLNGFANVDPGSAQVTNRWRFNQLEEIILPDQGDAAAEAQAAQHGMAQRYNASRTNLLTKTNSQTSVERDDSPAEEPATVSSAGRFQLVLSGEGGALSFGSGNGVVEVADENATRILHAYRYVDMESIQRAEGEAIVFLSGMDRRPRAFATGQHTHAIIASISASVRASAISVAFIDQTLTKEGWTAVARAYERSAASAQTVCEFAVNRRVGPGKQSASKPLLLRITTRHLVELDQSSHQVLAVHSLARVFALVRPFDFDGDFEVLLHSEDQDLEYTLDEKVGQQALAESEPEAKDEAAAASQRRSVRDTLLAHLLDACARRKSRISLLPTKPRAALRTTPRNVIPPSDIEVLYFRRITSLVTLQPIKEVGSPMHNMHLQRVLQACADFTANSTWPMQASSLAQLSSNGDLHGAGAVAFISLAAVLVRADPEKVHPRATLQALEVILRIVDRRDLSGLFNVSVTQTFELASVLTVALEASSDLIVHKGLEILSALLGRGVRDKARDRAAENDNKVALLTPELVDALAAVWRRHAGSALLTARLTCVFEQTLVSGRDSTPENIYHRMRETLLRLGGELVNSLRFRTLETLESAALLLRVALEEPGTASLLESIQEEALRSGALLRELYEAIFGDLDARNFASQCLVHNFTVGNKKGGALLRRVLPAGLISAGKLHVDATARTVDVDGDLAQGLAPPPAAAIRRTALEKRLDLAIHTLRSGHMPGRPLTKEMASGVAHMRRADPLDGVFHVAAQTHETPNLIWNKETRTELQEALRQELSFVSAPGAVSSFSWNYEEFAVNYASLRHEVMAGPAYLRLLLASDEAARQLREPKEVFGALYNQFLKNESPEDSLRAMELVYRCHAPVIGEFADVTYLVDRLARVSSNAIRLLLLSVVRACASSKVNLVSLVLHPTTVASLVAAISPVVTTSGSQSTSSGQEEQEEAIAEDAMRVAEAALALLQELASLQSTTDAHGRLLRPPPRAIRLLCSADVWPELCRAMETPTLAAPVADLLCTVISFGADREVLKRVHRTGLLESALLINDASALVKVACLLDALLPFQRTQLLNFIPESLVCVLERDGPERFAEVYTGSNVSGADVIWTSAMREQVRTHLTQNRGGPTPPVIFDDLEDEYFCNGYYLNRLAPMSPGELDIDNPVSLLEGILELWRTDEGRRKVNGVPQQEARAALGLEAAETSTEVKNEPVDRATLDAAFRTQAAKEDLDARTLSRLQAAYRTLASRSTGGGVSSKLLLQTQALLFQQYKSELHGLAYPALDLLMETLRSEEMELGQAAMRLAHALSAASPRHAVDLAERGAVEVVVNTVDPETQLPLAEGLRCLVLWASLAKSKARVREASNLDKLLKQLLHVLSEAHGAASPATVQSALQVVARLADDESVQQDMYSRGFVWVIMPLLFDAAEAAVSAKHAARALARLGGMLASRELASPRNETVVDALQAALTIPVARLLREPNPSKLLATLNADSVATPTVVWDAAMREQLLAFLVKNPDPESLPELEVAERCVAGLYVRLFAECEEKEAALRELESPAGTALALLRVHESDPDKENLVALAGIMRAADQATLGAIANALILAQPPVIPCLIANLDNSDLRADAVAVLEAFCERQHSLCDAVGSALRDADRVPRCTADATELDLRLLAVLPFQGSAEDVRDLLAIVVEDPGKEASQASPARTELAMRVLQKCPDVLLSLYLPVGVIRSLRKGTLRRTLEQEKVEEPELIWSADALQRLQEAVHVPHEAPVVRVEYPEVVRELCVGGVFVRPFLEEHEHGEVRLEDEAAFLRSLLEAFAQLANPRARATSSQAGGAPPPRPQRRPSGRGGALIGKGAPPPIPSRSRKPSQTAEDGGLKAARPPPPVPSSSARTPSPSPPTIADGAPDEAARRNLLARALIVMLKRCPDEATALSTAGHGPRLVEGLERAGNGSEGAAAIDDYLDVLLALADFDSWAEHLAANTMLDVTLAELLVEEARRLDPAGVQQEGQEDEQTRGEERSSRILDLFDAMGAHLLREEPVRKLLDLIEPDRGALQGHADAVVDALQKTVHPGVRNMLEHDEIWQHYAVEEQV</sequence>
<dbReference type="GO" id="GO:0006898">
    <property type="term" value="P:receptor-mediated endocytosis"/>
    <property type="evidence" value="ECO:0007669"/>
    <property type="project" value="TreeGrafter"/>
</dbReference>
<keyword evidence="4" id="KW-1185">Reference proteome</keyword>
<feature type="compositionally biased region" description="Polar residues" evidence="1">
    <location>
        <begin position="83"/>
        <end position="99"/>
    </location>
</feature>
<dbReference type="SUPFAM" id="SSF48371">
    <property type="entry name" value="ARM repeat"/>
    <property type="match status" value="1"/>
</dbReference>
<feature type="region of interest" description="Disordered" evidence="1">
    <location>
        <begin position="2019"/>
        <end position="2039"/>
    </location>
</feature>